<evidence type="ECO:0000313" key="3">
    <source>
        <dbReference type="Proteomes" id="UP000321204"/>
    </source>
</evidence>
<organism evidence="2 3">
    <name type="scientific">Flavisolibacter ginsenosidimutans</name>
    <dbReference type="NCBI Taxonomy" id="661481"/>
    <lineage>
        <taxon>Bacteria</taxon>
        <taxon>Pseudomonadati</taxon>
        <taxon>Bacteroidota</taxon>
        <taxon>Chitinophagia</taxon>
        <taxon>Chitinophagales</taxon>
        <taxon>Chitinophagaceae</taxon>
        <taxon>Flavisolibacter</taxon>
    </lineage>
</organism>
<dbReference type="Pfam" id="PF13566">
    <property type="entry name" value="DUF4130"/>
    <property type="match status" value="1"/>
</dbReference>
<protein>
    <submittedName>
        <fullName evidence="2">DNA metabolism protein</fullName>
    </submittedName>
</protein>
<sequence length="272" mass="31926">MKTVVYDGSFEGFLCAVFDVYEYKINEPEIVPLRKHQPSMFAGPHFVNHNLRHSNRVWKALEKKLTLTAQKAVYLAFLSELDGIENKLLQYFQQAFAAEKVLDEDVHNPVGQSVFQAAKKARREKKRTEDFVRFQETKNHLHYALIEPACNVLPLIAKEFKKSYTDRCWMIYDAERQYGFYYNGRQVQKVRAKFLQDAESQKDAIAIFDEGEALYQQLWKKYFKSGTILAKANTKLYVQQMPAQQHNNFPEQQPHLGLSLQDRLTNWTYKRA</sequence>
<dbReference type="AlphaFoldDB" id="A0A5B8UF43"/>
<dbReference type="RefSeq" id="WP_146783205.1">
    <property type="nucleotide sequence ID" value="NZ_BAABIO010000006.1"/>
</dbReference>
<dbReference type="InterPro" id="IPR023875">
    <property type="entry name" value="DNA_repair_put"/>
</dbReference>
<dbReference type="EMBL" id="CP042433">
    <property type="protein sequence ID" value="QEC55128.1"/>
    <property type="molecule type" value="Genomic_DNA"/>
</dbReference>
<keyword evidence="3" id="KW-1185">Reference proteome</keyword>
<reference evidence="2 3" key="1">
    <citation type="journal article" date="2015" name="Int. J. Syst. Evol. Microbiol.">
        <title>Flavisolibacter ginsenosidimutans sp. nov., with ginsenoside-converting activity isolated from soil used for cultivating ginseng.</title>
        <authorList>
            <person name="Zhao Y."/>
            <person name="Liu Q."/>
            <person name="Kang M.S."/>
            <person name="Jin F."/>
            <person name="Yu H."/>
            <person name="Im W.T."/>
        </authorList>
    </citation>
    <scope>NUCLEOTIDE SEQUENCE [LARGE SCALE GENOMIC DNA]</scope>
    <source>
        <strain evidence="2 3">Gsoil 636</strain>
    </source>
</reference>
<dbReference type="OrthoDB" id="5290748at2"/>
<name>A0A5B8UF43_9BACT</name>
<proteinExistence type="predicted"/>
<dbReference type="KEGG" id="fgg:FSB75_04140"/>
<feature type="domain" description="DUF4130" evidence="1">
    <location>
        <begin position="84"/>
        <end position="251"/>
    </location>
</feature>
<dbReference type="InterPro" id="IPR025404">
    <property type="entry name" value="DUF4130"/>
</dbReference>
<gene>
    <name evidence="2" type="ORF">FSB75_04140</name>
</gene>
<evidence type="ECO:0000259" key="1">
    <source>
        <dbReference type="Pfam" id="PF13566"/>
    </source>
</evidence>
<dbReference type="Proteomes" id="UP000321204">
    <property type="component" value="Chromosome"/>
</dbReference>
<dbReference type="NCBIfam" id="TIGR03915">
    <property type="entry name" value="SAM_7_link_chp"/>
    <property type="match status" value="1"/>
</dbReference>
<evidence type="ECO:0000313" key="2">
    <source>
        <dbReference type="EMBL" id="QEC55128.1"/>
    </source>
</evidence>
<accession>A0A5B8UF43</accession>